<dbReference type="PANTHER" id="PTHR15272:SF0">
    <property type="entry name" value="CHROMATIN ASSEMBLY FACTOR 1 SUBUNIT A"/>
    <property type="match status" value="1"/>
</dbReference>
<feature type="region of interest" description="Disordered" evidence="5">
    <location>
        <begin position="448"/>
        <end position="498"/>
    </location>
</feature>
<comment type="subcellular location">
    <subcellularLocation>
        <location evidence="1">Nucleus</location>
    </subcellularLocation>
</comment>
<evidence type="ECO:0000256" key="4">
    <source>
        <dbReference type="ARBA" id="ARBA00023242"/>
    </source>
</evidence>
<feature type="compositionally biased region" description="Basic and acidic residues" evidence="5">
    <location>
        <begin position="260"/>
        <end position="272"/>
    </location>
</feature>
<proteinExistence type="predicted"/>
<organism evidence="7 8">
    <name type="scientific">Diplogelasinospora grovesii</name>
    <dbReference type="NCBI Taxonomy" id="303347"/>
    <lineage>
        <taxon>Eukaryota</taxon>
        <taxon>Fungi</taxon>
        <taxon>Dikarya</taxon>
        <taxon>Ascomycota</taxon>
        <taxon>Pezizomycotina</taxon>
        <taxon>Sordariomycetes</taxon>
        <taxon>Sordariomycetidae</taxon>
        <taxon>Sordariales</taxon>
        <taxon>Diplogelasinosporaceae</taxon>
        <taxon>Diplogelasinospora</taxon>
    </lineage>
</organism>
<comment type="caution">
    <text evidence="7">The sequence shown here is derived from an EMBL/GenBank/DDBJ whole genome shotgun (WGS) entry which is preliminary data.</text>
</comment>
<dbReference type="InterPro" id="IPR022043">
    <property type="entry name" value="CAF1A_DD"/>
</dbReference>
<dbReference type="Proteomes" id="UP001303473">
    <property type="component" value="Unassembled WGS sequence"/>
</dbReference>
<feature type="compositionally biased region" description="Basic and acidic residues" evidence="5">
    <location>
        <begin position="169"/>
        <end position="245"/>
    </location>
</feature>
<feature type="region of interest" description="Disordered" evidence="5">
    <location>
        <begin position="554"/>
        <end position="574"/>
    </location>
</feature>
<feature type="compositionally biased region" description="Polar residues" evidence="5">
    <location>
        <begin position="120"/>
        <end position="145"/>
    </location>
</feature>
<feature type="compositionally biased region" description="Polar residues" evidence="5">
    <location>
        <begin position="86"/>
        <end position="95"/>
    </location>
</feature>
<evidence type="ECO:0000256" key="2">
    <source>
        <dbReference type="ARBA" id="ARBA00022763"/>
    </source>
</evidence>
<dbReference type="GO" id="GO:0006281">
    <property type="term" value="P:DNA repair"/>
    <property type="evidence" value="ECO:0007669"/>
    <property type="project" value="UniProtKB-KW"/>
</dbReference>
<sequence>MPLFTMSSIIQELDSANRKRTHEDFIKREDDEDFVKREHPEPSYFQPHAHGLGQESDDKENDNSSTSAKRAANSPHMKSSPALTEPGSSPLSERSVSPILTPPRSFSSNGPLSPREPPNATVSSSQGLPTSTIACKTVTGTSTANGEPPAKRKKLTPAEKAAKAAADQAAKEEREKKKREKEEADRQKAEERERKKKEKEEADKLKADQKAAKEAERAAKEAEKAAKEAEKKQRAEEREKKERSQMKLTSMFKMHSLAPQKEKPAGKAEKVAESSPPSTAAKGATKSVSRYEQMFKPFYVKEHVRLANLSLADEETKEAKARILDEYIEGKRKEVSVTRFNPLEHLQIPYAPPRGRVYPSVRNIMTEYHDISSGTSSDQKTESQTAKIRQTLGALKAVPIKSLKFREDVRPPYIGTVSGLPAGVTGLRKLAKNPIARDVLPLNYDYDSEAEWQEEDGEDVDDLDDDEDEADNDEEMDDFLDDSEDAGPARLVFSGGMEPESTGLCWENRKRLADPPKMGKYRMEFILECLDHHSGIDPFSTAYWEPTPRIVISNDTASAPTNGTTSAPAMPPPPANALQALQANAGTGTKKSQQPLPADMQEDLKKLVRSMPNLSKVGIIEVFCANHPKCSKNQIKTSFEALMEKSGKQWKIKGDP</sequence>
<protein>
    <submittedName>
        <fullName evidence="7">Chromatin assembly factor 1 subunit rlf2</fullName>
    </submittedName>
</protein>
<evidence type="ECO:0000313" key="7">
    <source>
        <dbReference type="EMBL" id="KAK3945159.1"/>
    </source>
</evidence>
<dbReference type="Pfam" id="PF12253">
    <property type="entry name" value="CAF1A_dimeriz"/>
    <property type="match status" value="1"/>
</dbReference>
<dbReference type="GO" id="GO:0006334">
    <property type="term" value="P:nucleosome assembly"/>
    <property type="evidence" value="ECO:0007669"/>
    <property type="project" value="TreeGrafter"/>
</dbReference>
<keyword evidence="2" id="KW-0227">DNA damage</keyword>
<evidence type="ECO:0000256" key="1">
    <source>
        <dbReference type="ARBA" id="ARBA00004123"/>
    </source>
</evidence>
<keyword evidence="8" id="KW-1185">Reference proteome</keyword>
<evidence type="ECO:0000256" key="3">
    <source>
        <dbReference type="ARBA" id="ARBA00023204"/>
    </source>
</evidence>
<dbReference type="EMBL" id="MU853756">
    <property type="protein sequence ID" value="KAK3945159.1"/>
    <property type="molecule type" value="Genomic_DNA"/>
</dbReference>
<feature type="compositionally biased region" description="Polar residues" evidence="5">
    <location>
        <begin position="554"/>
        <end position="566"/>
    </location>
</feature>
<feature type="region of interest" description="Disordered" evidence="5">
    <location>
        <begin position="15"/>
        <end position="287"/>
    </location>
</feature>
<reference evidence="8" key="1">
    <citation type="journal article" date="2023" name="Mol. Phylogenet. Evol.">
        <title>Genome-scale phylogeny and comparative genomics of the fungal order Sordariales.</title>
        <authorList>
            <person name="Hensen N."/>
            <person name="Bonometti L."/>
            <person name="Westerberg I."/>
            <person name="Brannstrom I.O."/>
            <person name="Guillou S."/>
            <person name="Cros-Aarteil S."/>
            <person name="Calhoun S."/>
            <person name="Haridas S."/>
            <person name="Kuo A."/>
            <person name="Mondo S."/>
            <person name="Pangilinan J."/>
            <person name="Riley R."/>
            <person name="LaButti K."/>
            <person name="Andreopoulos B."/>
            <person name="Lipzen A."/>
            <person name="Chen C."/>
            <person name="Yan M."/>
            <person name="Daum C."/>
            <person name="Ng V."/>
            <person name="Clum A."/>
            <person name="Steindorff A."/>
            <person name="Ohm R.A."/>
            <person name="Martin F."/>
            <person name="Silar P."/>
            <person name="Natvig D.O."/>
            <person name="Lalanne C."/>
            <person name="Gautier V."/>
            <person name="Ament-Velasquez S.L."/>
            <person name="Kruys A."/>
            <person name="Hutchinson M.I."/>
            <person name="Powell A.J."/>
            <person name="Barry K."/>
            <person name="Miller A.N."/>
            <person name="Grigoriev I.V."/>
            <person name="Debuchy R."/>
            <person name="Gladieux P."/>
            <person name="Hiltunen Thoren M."/>
            <person name="Johannesson H."/>
        </authorList>
    </citation>
    <scope>NUCLEOTIDE SEQUENCE [LARGE SCALE GENOMIC DNA]</scope>
    <source>
        <strain evidence="8">CBS 340.73</strain>
    </source>
</reference>
<gene>
    <name evidence="7" type="ORF">QBC46DRAFT_372928</name>
</gene>
<dbReference type="PANTHER" id="PTHR15272">
    <property type="entry name" value="CHROMATIN ASSEMBLY FACTOR 1 SUBUNIT A CAF-1 SUBUNIT A"/>
    <property type="match status" value="1"/>
</dbReference>
<dbReference type="GO" id="GO:0033186">
    <property type="term" value="C:CAF-1 complex"/>
    <property type="evidence" value="ECO:0007669"/>
    <property type="project" value="TreeGrafter"/>
</dbReference>
<dbReference type="GO" id="GO:0005634">
    <property type="term" value="C:nucleus"/>
    <property type="evidence" value="ECO:0007669"/>
    <property type="project" value="UniProtKB-SubCell"/>
</dbReference>
<evidence type="ECO:0000256" key="5">
    <source>
        <dbReference type="SAM" id="MobiDB-lite"/>
    </source>
</evidence>
<keyword evidence="4" id="KW-0539">Nucleus</keyword>
<dbReference type="AlphaFoldDB" id="A0AAN6NG46"/>
<evidence type="ECO:0000259" key="6">
    <source>
        <dbReference type="Pfam" id="PF12253"/>
    </source>
</evidence>
<name>A0AAN6NG46_9PEZI</name>
<keyword evidence="3" id="KW-0234">DNA repair</keyword>
<feature type="compositionally biased region" description="Basic and acidic residues" evidence="5">
    <location>
        <begin position="15"/>
        <end position="41"/>
    </location>
</feature>
<evidence type="ECO:0000313" key="8">
    <source>
        <dbReference type="Proteomes" id="UP001303473"/>
    </source>
</evidence>
<feature type="domain" description="Chromatin assembly factor 1 subunit A dimerization" evidence="6">
    <location>
        <begin position="401"/>
        <end position="475"/>
    </location>
</feature>
<accession>A0AAN6NG46</accession>
<feature type="compositionally biased region" description="Acidic residues" evidence="5">
    <location>
        <begin position="448"/>
        <end position="485"/>
    </location>
</feature>